<sequence length="97" mass="10584">MYGFVVLKRRGTTVVSGRRDGNVKRPFVFARPILVANGGLLEKEGVDSLGTIRIELWPVLLVSRKCPSTKEYVGSNAPVVVSLVNSILSNSNNHVHP</sequence>
<reference evidence="1 2" key="1">
    <citation type="submission" date="2016-07" db="EMBL/GenBank/DDBJ databases">
        <title>Pervasive Adenine N6-methylation of Active Genes in Fungi.</title>
        <authorList>
            <consortium name="DOE Joint Genome Institute"/>
            <person name="Mondo S.J."/>
            <person name="Dannebaum R.O."/>
            <person name="Kuo R.C."/>
            <person name="Labutti K."/>
            <person name="Haridas S."/>
            <person name="Kuo A."/>
            <person name="Salamov A."/>
            <person name="Ahrendt S.R."/>
            <person name="Lipzen A."/>
            <person name="Sullivan W."/>
            <person name="Andreopoulos W.B."/>
            <person name="Clum A."/>
            <person name="Lindquist E."/>
            <person name="Daum C."/>
            <person name="Ramamoorthy G.K."/>
            <person name="Gryganskyi A."/>
            <person name="Culley D."/>
            <person name="Magnuson J.K."/>
            <person name="James T.Y."/>
            <person name="O'Malley M.A."/>
            <person name="Stajich J.E."/>
            <person name="Spatafora J.W."/>
            <person name="Visel A."/>
            <person name="Grigoriev I.V."/>
        </authorList>
    </citation>
    <scope>NUCLEOTIDE SEQUENCE [LARGE SCALE GENOMIC DNA]</scope>
    <source>
        <strain evidence="1 2">JEL800</strain>
    </source>
</reference>
<evidence type="ECO:0000313" key="2">
    <source>
        <dbReference type="Proteomes" id="UP000193642"/>
    </source>
</evidence>
<evidence type="ECO:0000313" key="1">
    <source>
        <dbReference type="EMBL" id="ORY32384.1"/>
    </source>
</evidence>
<dbReference type="Proteomes" id="UP000193642">
    <property type="component" value="Unassembled WGS sequence"/>
</dbReference>
<dbReference type="EMBL" id="MCGO01000071">
    <property type="protein sequence ID" value="ORY32384.1"/>
    <property type="molecule type" value="Genomic_DNA"/>
</dbReference>
<keyword evidence="2" id="KW-1185">Reference proteome</keyword>
<comment type="caution">
    <text evidence="1">The sequence shown here is derived from an EMBL/GenBank/DDBJ whole genome shotgun (WGS) entry which is preliminary data.</text>
</comment>
<name>A0A1Y2BC96_9FUNG</name>
<organism evidence="1 2">
    <name type="scientific">Rhizoclosmatium globosum</name>
    <dbReference type="NCBI Taxonomy" id="329046"/>
    <lineage>
        <taxon>Eukaryota</taxon>
        <taxon>Fungi</taxon>
        <taxon>Fungi incertae sedis</taxon>
        <taxon>Chytridiomycota</taxon>
        <taxon>Chytridiomycota incertae sedis</taxon>
        <taxon>Chytridiomycetes</taxon>
        <taxon>Chytridiales</taxon>
        <taxon>Chytriomycetaceae</taxon>
        <taxon>Rhizoclosmatium</taxon>
    </lineage>
</organism>
<gene>
    <name evidence="1" type="ORF">BCR33DRAFT_534370</name>
</gene>
<proteinExistence type="predicted"/>
<dbReference type="AlphaFoldDB" id="A0A1Y2BC96"/>
<protein>
    <submittedName>
        <fullName evidence="1">Uncharacterized protein</fullName>
    </submittedName>
</protein>
<accession>A0A1Y2BC96</accession>